<dbReference type="InterPro" id="IPR022742">
    <property type="entry name" value="Hydrolase_4"/>
</dbReference>
<dbReference type="InterPro" id="IPR029058">
    <property type="entry name" value="AB_hydrolase_fold"/>
</dbReference>
<sequence>MRVCVVSTCVYLWGGLCACVSLHVSLCGWVCARGVCARGCGVSSRAEAPESRLRSGSDSPRRPPRGAAGGEERVAGPPASHVGPAPPLAFPPPPAAPAESRDKWRRGRRALSPRSRRRAALRPWPATDEDRARGRDSGARGPGPEDPFRMPEESSPRRTPQSVPYQDLPHLVNADGQYLFCRYWKPSGAPRALVFVSHGAGEHCGRYDELARMLVGLELLVFAHDHVGHGQSEGERMVVSDFQVFIRDVLQHVDVVQKDHPGLPIFLLGHSMGGAVAILTAAERPGHFSGMVLISPLVLASPESATTFKVLAAKVLNLVLPNVSLGRIDSSTLSRNKTEVSKLHPGEKSLAHITQLGNVRAGWSSSQGFPAREKTSRLSRWTHPQRLVTWSKDALACTRVHSLQLMCLRLCSRNGGTGEGAREIARDRVLVVLLTKPVL</sequence>
<dbReference type="PROSITE" id="PS51257">
    <property type="entry name" value="PROKAR_LIPOPROTEIN"/>
    <property type="match status" value="1"/>
</dbReference>
<feature type="compositionally biased region" description="Basic and acidic residues" evidence="1">
    <location>
        <begin position="146"/>
        <end position="156"/>
    </location>
</feature>
<evidence type="ECO:0000313" key="4">
    <source>
        <dbReference type="Proteomes" id="UP000248484"/>
    </source>
</evidence>
<feature type="signal peptide" evidence="2">
    <location>
        <begin position="1"/>
        <end position="32"/>
    </location>
</feature>
<protein>
    <submittedName>
        <fullName evidence="5">Monoglyceride lipase isoform X6</fullName>
    </submittedName>
</protein>
<name>A0A455AI59_PHYMC</name>
<dbReference type="Gene3D" id="3.40.50.1820">
    <property type="entry name" value="alpha/beta hydrolase"/>
    <property type="match status" value="1"/>
</dbReference>
<accession>A0A455AI59</accession>
<feature type="compositionally biased region" description="Pro residues" evidence="1">
    <location>
        <begin position="84"/>
        <end position="96"/>
    </location>
</feature>
<proteinExistence type="predicted"/>
<dbReference type="AlphaFoldDB" id="A0A455AI59"/>
<feature type="compositionally biased region" description="Basic and acidic residues" evidence="1">
    <location>
        <begin position="128"/>
        <end position="138"/>
    </location>
</feature>
<dbReference type="PRINTS" id="PR00111">
    <property type="entry name" value="ABHYDROLASE"/>
</dbReference>
<dbReference type="OrthoDB" id="9676373at2759"/>
<dbReference type="PANTHER" id="PTHR11614">
    <property type="entry name" value="PHOSPHOLIPASE-RELATED"/>
    <property type="match status" value="1"/>
</dbReference>
<feature type="compositionally biased region" description="Basic and acidic residues" evidence="1">
    <location>
        <begin position="47"/>
        <end position="61"/>
    </location>
</feature>
<gene>
    <name evidence="5" type="primary">MGLL</name>
</gene>
<dbReference type="InterPro" id="IPR051044">
    <property type="entry name" value="MAG_DAG_Lipase"/>
</dbReference>
<feature type="domain" description="Serine aminopeptidase S33" evidence="3">
    <location>
        <begin position="189"/>
        <end position="343"/>
    </location>
</feature>
<feature type="region of interest" description="Disordered" evidence="1">
    <location>
        <begin position="47"/>
        <end position="167"/>
    </location>
</feature>
<dbReference type="Pfam" id="PF12146">
    <property type="entry name" value="Hydrolase_4"/>
    <property type="match status" value="1"/>
</dbReference>
<dbReference type="RefSeq" id="XP_028335488.1">
    <property type="nucleotide sequence ID" value="XM_028479687.2"/>
</dbReference>
<feature type="chain" id="PRO_5019853687" evidence="2">
    <location>
        <begin position="33"/>
        <end position="439"/>
    </location>
</feature>
<dbReference type="Proteomes" id="UP000248484">
    <property type="component" value="Chromosome 18"/>
</dbReference>
<keyword evidence="2" id="KW-0732">Signal</keyword>
<feature type="compositionally biased region" description="Basic residues" evidence="1">
    <location>
        <begin position="103"/>
        <end position="120"/>
    </location>
</feature>
<evidence type="ECO:0000313" key="5">
    <source>
        <dbReference type="RefSeq" id="XP_028335488.1"/>
    </source>
</evidence>
<dbReference type="CTD" id="11343"/>
<evidence type="ECO:0000256" key="1">
    <source>
        <dbReference type="SAM" id="MobiDB-lite"/>
    </source>
</evidence>
<evidence type="ECO:0000259" key="3">
    <source>
        <dbReference type="Pfam" id="PF12146"/>
    </source>
</evidence>
<dbReference type="GeneID" id="102996999"/>
<evidence type="ECO:0000256" key="2">
    <source>
        <dbReference type="SAM" id="SignalP"/>
    </source>
</evidence>
<dbReference type="InterPro" id="IPR000073">
    <property type="entry name" value="AB_hydrolase_1"/>
</dbReference>
<reference evidence="5" key="1">
    <citation type="submission" date="2025-08" db="UniProtKB">
        <authorList>
            <consortium name="RefSeq"/>
        </authorList>
    </citation>
    <scope>IDENTIFICATION</scope>
    <source>
        <tissue evidence="5">Muscle</tissue>
    </source>
</reference>
<dbReference type="SUPFAM" id="SSF53474">
    <property type="entry name" value="alpha/beta-Hydrolases"/>
    <property type="match status" value="1"/>
</dbReference>
<dbReference type="InParanoid" id="A0A455AI59"/>
<keyword evidence="4" id="KW-1185">Reference proteome</keyword>
<organism evidence="4 5">
    <name type="scientific">Physeter macrocephalus</name>
    <name type="common">Sperm whale</name>
    <name type="synonym">Physeter catodon</name>
    <dbReference type="NCBI Taxonomy" id="9755"/>
    <lineage>
        <taxon>Eukaryota</taxon>
        <taxon>Metazoa</taxon>
        <taxon>Chordata</taxon>
        <taxon>Craniata</taxon>
        <taxon>Vertebrata</taxon>
        <taxon>Euteleostomi</taxon>
        <taxon>Mammalia</taxon>
        <taxon>Eutheria</taxon>
        <taxon>Laurasiatheria</taxon>
        <taxon>Artiodactyla</taxon>
        <taxon>Whippomorpha</taxon>
        <taxon>Cetacea</taxon>
        <taxon>Odontoceti</taxon>
        <taxon>Physeteridae</taxon>
        <taxon>Physeter</taxon>
    </lineage>
</organism>